<name>A0A3D4VA38_9BACT</name>
<dbReference type="EMBL" id="DPIY01000010">
    <property type="protein sequence ID" value="HCT57971.1"/>
    <property type="molecule type" value="Genomic_DNA"/>
</dbReference>
<dbReference type="OMA" id="NWHELTT"/>
<comment type="caution">
    <text evidence="2">The sequence shown here is derived from an EMBL/GenBank/DDBJ whole genome shotgun (WGS) entry which is preliminary data.</text>
</comment>
<keyword evidence="1" id="KW-1133">Transmembrane helix</keyword>
<dbReference type="Pfam" id="PF10067">
    <property type="entry name" value="DUF2306"/>
    <property type="match status" value="1"/>
</dbReference>
<gene>
    <name evidence="2" type="ORF">DGD08_12275</name>
</gene>
<dbReference type="Proteomes" id="UP000264071">
    <property type="component" value="Unassembled WGS sequence"/>
</dbReference>
<feature type="transmembrane region" description="Helical" evidence="1">
    <location>
        <begin position="15"/>
        <end position="32"/>
    </location>
</feature>
<dbReference type="AlphaFoldDB" id="A0A3D4VA38"/>
<feature type="transmembrane region" description="Helical" evidence="1">
    <location>
        <begin position="115"/>
        <end position="135"/>
    </location>
</feature>
<sequence>MSSSIGPAPLPRQPFKWLLLIVLFAGGVWYLSYDLVYVVTRDRTNEPPWRNVLLLVHVVGAVPLLLLPPAQFSRRVRRRWPIWHRRAGTWYLASAIVAALAAMVLGPTFEGAGRRVPLMLFATLWLCFSLAAWWCARRGAFAAHERFVARSYAIALAFVFVRVLGDVQEPLFAFLPDQEVRGVTREWLSFVLSLLTVEAGYSWWPAIRAARRTSGSAPASRVMSTHPNA</sequence>
<proteinExistence type="predicted"/>
<keyword evidence="1" id="KW-0472">Membrane</keyword>
<evidence type="ECO:0000256" key="1">
    <source>
        <dbReference type="SAM" id="Phobius"/>
    </source>
</evidence>
<evidence type="ECO:0000313" key="2">
    <source>
        <dbReference type="EMBL" id="HCT57971.1"/>
    </source>
</evidence>
<organism evidence="2 3">
    <name type="scientific">Gemmatimonas aurantiaca</name>
    <dbReference type="NCBI Taxonomy" id="173480"/>
    <lineage>
        <taxon>Bacteria</taxon>
        <taxon>Pseudomonadati</taxon>
        <taxon>Gemmatimonadota</taxon>
        <taxon>Gemmatimonadia</taxon>
        <taxon>Gemmatimonadales</taxon>
        <taxon>Gemmatimonadaceae</taxon>
        <taxon>Gemmatimonas</taxon>
    </lineage>
</organism>
<reference evidence="2 3" key="1">
    <citation type="journal article" date="2018" name="Nat. Biotechnol.">
        <title>A standardized bacterial taxonomy based on genome phylogeny substantially revises the tree of life.</title>
        <authorList>
            <person name="Parks D.H."/>
            <person name="Chuvochina M."/>
            <person name="Waite D.W."/>
            <person name="Rinke C."/>
            <person name="Skarshewski A."/>
            <person name="Chaumeil P.A."/>
            <person name="Hugenholtz P."/>
        </authorList>
    </citation>
    <scope>NUCLEOTIDE SEQUENCE [LARGE SCALE GENOMIC DNA]</scope>
    <source>
        <strain evidence="2">UBA8844</strain>
    </source>
</reference>
<feature type="transmembrane region" description="Helical" evidence="1">
    <location>
        <begin position="147"/>
        <end position="167"/>
    </location>
</feature>
<feature type="transmembrane region" description="Helical" evidence="1">
    <location>
        <begin position="90"/>
        <end position="109"/>
    </location>
</feature>
<evidence type="ECO:0000313" key="3">
    <source>
        <dbReference type="Proteomes" id="UP000264071"/>
    </source>
</evidence>
<keyword evidence="1" id="KW-0812">Transmembrane</keyword>
<accession>A0A3D4VA38</accession>
<feature type="transmembrane region" description="Helical" evidence="1">
    <location>
        <begin position="52"/>
        <end position="70"/>
    </location>
</feature>
<dbReference type="InterPro" id="IPR018750">
    <property type="entry name" value="DUF2306_membrane"/>
</dbReference>
<protein>
    <submittedName>
        <fullName evidence="2">DUF2306 domain-containing protein</fullName>
    </submittedName>
</protein>